<dbReference type="EMBL" id="CM047903">
    <property type="protein sequence ID" value="KAJ0092789.1"/>
    <property type="molecule type" value="Genomic_DNA"/>
</dbReference>
<sequence length="85" mass="9799">MATMFEGFPGTANSLLHYMEVHSHSSSLGRAMRLERTEMCKFNMLAQSTIVHVFREYCKNFCKLRTFLIIVFCEQNVDTKSSPLS</sequence>
<organism evidence="1 2">
    <name type="scientific">Pistacia atlantica</name>
    <dbReference type="NCBI Taxonomy" id="434234"/>
    <lineage>
        <taxon>Eukaryota</taxon>
        <taxon>Viridiplantae</taxon>
        <taxon>Streptophyta</taxon>
        <taxon>Embryophyta</taxon>
        <taxon>Tracheophyta</taxon>
        <taxon>Spermatophyta</taxon>
        <taxon>Magnoliopsida</taxon>
        <taxon>eudicotyledons</taxon>
        <taxon>Gunneridae</taxon>
        <taxon>Pentapetalae</taxon>
        <taxon>rosids</taxon>
        <taxon>malvids</taxon>
        <taxon>Sapindales</taxon>
        <taxon>Anacardiaceae</taxon>
        <taxon>Pistacia</taxon>
    </lineage>
</organism>
<proteinExistence type="predicted"/>
<dbReference type="Proteomes" id="UP001164250">
    <property type="component" value="Chromosome 7"/>
</dbReference>
<protein>
    <submittedName>
        <fullName evidence="1">Uncharacterized protein</fullName>
    </submittedName>
</protein>
<reference evidence="2" key="1">
    <citation type="journal article" date="2023" name="G3 (Bethesda)">
        <title>Genome assembly and association tests identify interacting loci associated with vigor, precocity, and sex in interspecific pistachio rootstocks.</title>
        <authorList>
            <person name="Palmer W."/>
            <person name="Jacygrad E."/>
            <person name="Sagayaradj S."/>
            <person name="Cavanaugh K."/>
            <person name="Han R."/>
            <person name="Bertier L."/>
            <person name="Beede B."/>
            <person name="Kafkas S."/>
            <person name="Golino D."/>
            <person name="Preece J."/>
            <person name="Michelmore R."/>
        </authorList>
    </citation>
    <scope>NUCLEOTIDE SEQUENCE [LARGE SCALE GENOMIC DNA]</scope>
</reference>
<keyword evidence="2" id="KW-1185">Reference proteome</keyword>
<name>A0ACC1B1J9_9ROSI</name>
<gene>
    <name evidence="1" type="ORF">Patl1_25464</name>
</gene>
<evidence type="ECO:0000313" key="1">
    <source>
        <dbReference type="EMBL" id="KAJ0092789.1"/>
    </source>
</evidence>
<accession>A0ACC1B1J9</accession>
<evidence type="ECO:0000313" key="2">
    <source>
        <dbReference type="Proteomes" id="UP001164250"/>
    </source>
</evidence>
<comment type="caution">
    <text evidence="1">The sequence shown here is derived from an EMBL/GenBank/DDBJ whole genome shotgun (WGS) entry which is preliminary data.</text>
</comment>